<keyword evidence="2" id="KW-1133">Transmembrane helix</keyword>
<feature type="compositionally biased region" description="Basic and acidic residues" evidence="1">
    <location>
        <begin position="264"/>
        <end position="279"/>
    </location>
</feature>
<proteinExistence type="predicted"/>
<dbReference type="AlphaFoldDB" id="A0A9P5PWP7"/>
<comment type="caution">
    <text evidence="3">The sequence shown here is derived from an EMBL/GenBank/DDBJ whole genome shotgun (WGS) entry which is preliminary data.</text>
</comment>
<keyword evidence="2" id="KW-0472">Membrane</keyword>
<keyword evidence="4" id="KW-1185">Reference proteome</keyword>
<evidence type="ECO:0000313" key="3">
    <source>
        <dbReference type="EMBL" id="KAF9070648.1"/>
    </source>
</evidence>
<protein>
    <submittedName>
        <fullName evidence="3">Uncharacterized protein</fullName>
    </submittedName>
</protein>
<feature type="region of interest" description="Disordered" evidence="1">
    <location>
        <begin position="230"/>
        <end position="327"/>
    </location>
</feature>
<feature type="transmembrane region" description="Helical" evidence="2">
    <location>
        <begin position="42"/>
        <end position="60"/>
    </location>
</feature>
<evidence type="ECO:0000313" key="4">
    <source>
        <dbReference type="Proteomes" id="UP000772434"/>
    </source>
</evidence>
<gene>
    <name evidence="3" type="ORF">BDP27DRAFT_1323638</name>
</gene>
<organism evidence="3 4">
    <name type="scientific">Rhodocollybia butyracea</name>
    <dbReference type="NCBI Taxonomy" id="206335"/>
    <lineage>
        <taxon>Eukaryota</taxon>
        <taxon>Fungi</taxon>
        <taxon>Dikarya</taxon>
        <taxon>Basidiomycota</taxon>
        <taxon>Agaricomycotina</taxon>
        <taxon>Agaricomycetes</taxon>
        <taxon>Agaricomycetidae</taxon>
        <taxon>Agaricales</taxon>
        <taxon>Marasmiineae</taxon>
        <taxon>Omphalotaceae</taxon>
        <taxon>Rhodocollybia</taxon>
    </lineage>
</organism>
<sequence>MVMKRWTNYKTLSTAGSVILPHTLLNDRRLFSSFSMLIIPRIHRLGLIFFSVFIFAVHGMPTRKPGPAQKEFVVTIFNEAFEPILDGVSATSKRQITRMIKAMFPLEDNIDMTKILGYNSARASDPQGPAVVTRFVLERHNGQPCTYFGYILPTQSDATGIAGSIFSLETDSNEHQGWKGKQWHPGHVEIDKVVEFDSKFHETLKTFSPEKWKAMIEKVREWKERLPKSNIAHLNPESRKNAIPDLKNPGPPADSPSRSSSESRISKSPEHPTYHDILHSLRGSAGPSAPQKHNDIPNPPYNPFLGVGGDYTDTHINNDYTKGLHES</sequence>
<accession>A0A9P5PWP7</accession>
<evidence type="ECO:0000256" key="1">
    <source>
        <dbReference type="SAM" id="MobiDB-lite"/>
    </source>
</evidence>
<keyword evidence="2" id="KW-0812">Transmembrane</keyword>
<name>A0A9P5PWP7_9AGAR</name>
<evidence type="ECO:0000256" key="2">
    <source>
        <dbReference type="SAM" id="Phobius"/>
    </source>
</evidence>
<dbReference type="EMBL" id="JADNRY010000039">
    <property type="protein sequence ID" value="KAF9070648.1"/>
    <property type="molecule type" value="Genomic_DNA"/>
</dbReference>
<dbReference type="Proteomes" id="UP000772434">
    <property type="component" value="Unassembled WGS sequence"/>
</dbReference>
<reference evidence="3" key="1">
    <citation type="submission" date="2020-11" db="EMBL/GenBank/DDBJ databases">
        <authorList>
            <consortium name="DOE Joint Genome Institute"/>
            <person name="Ahrendt S."/>
            <person name="Riley R."/>
            <person name="Andreopoulos W."/>
            <person name="Labutti K."/>
            <person name="Pangilinan J."/>
            <person name="Ruiz-Duenas F.J."/>
            <person name="Barrasa J.M."/>
            <person name="Sanchez-Garcia M."/>
            <person name="Camarero S."/>
            <person name="Miyauchi S."/>
            <person name="Serrano A."/>
            <person name="Linde D."/>
            <person name="Babiker R."/>
            <person name="Drula E."/>
            <person name="Ayuso-Fernandez I."/>
            <person name="Pacheco R."/>
            <person name="Padilla G."/>
            <person name="Ferreira P."/>
            <person name="Barriuso J."/>
            <person name="Kellner H."/>
            <person name="Castanera R."/>
            <person name="Alfaro M."/>
            <person name="Ramirez L."/>
            <person name="Pisabarro A.G."/>
            <person name="Kuo A."/>
            <person name="Tritt A."/>
            <person name="Lipzen A."/>
            <person name="He G."/>
            <person name="Yan M."/>
            <person name="Ng V."/>
            <person name="Cullen D."/>
            <person name="Martin F."/>
            <person name="Rosso M.-N."/>
            <person name="Henrissat B."/>
            <person name="Hibbett D."/>
            <person name="Martinez A.T."/>
            <person name="Grigoriev I.V."/>
        </authorList>
    </citation>
    <scope>NUCLEOTIDE SEQUENCE</scope>
    <source>
        <strain evidence="3">AH 40177</strain>
    </source>
</reference>